<organism evidence="1 2">
    <name type="scientific">Defluviitalea saccharophila</name>
    <dbReference type="NCBI Taxonomy" id="879970"/>
    <lineage>
        <taxon>Bacteria</taxon>
        <taxon>Bacillati</taxon>
        <taxon>Bacillota</taxon>
        <taxon>Clostridia</taxon>
        <taxon>Lachnospirales</taxon>
        <taxon>Defluviitaleaceae</taxon>
        <taxon>Defluviitalea</taxon>
    </lineage>
</organism>
<dbReference type="RefSeq" id="WP_341875907.1">
    <property type="nucleotide sequence ID" value="NZ_CP121687.1"/>
</dbReference>
<dbReference type="PANTHER" id="PTHR38455:SF1">
    <property type="entry name" value="DUF951 DOMAIN-CONTAINING PROTEIN"/>
    <property type="match status" value="1"/>
</dbReference>
<gene>
    <name evidence="1" type="ORF">QBE51_08670</name>
</gene>
<reference evidence="1 2" key="1">
    <citation type="submission" date="2023-03" db="EMBL/GenBank/DDBJ databases">
        <title>Novel Species.</title>
        <authorList>
            <person name="Ma S."/>
        </authorList>
    </citation>
    <scope>NUCLEOTIDE SEQUENCE [LARGE SCALE GENOMIC DNA]</scope>
    <source>
        <strain evidence="1 2">LIND6LT2</strain>
    </source>
</reference>
<name>A0ABZ2Y369_9FIRM</name>
<protein>
    <submittedName>
        <fullName evidence="1">DUF951 domain-containing protein</fullName>
    </submittedName>
</protein>
<sequence length="75" mass="8800">MKFYVGDIVQMKKPHPCGANKWEVLRVGIDFRLRCMGCDHLVMIPRTKFEKRVKKILERPEGITEEVNGEDNLQK</sequence>
<dbReference type="Proteomes" id="UP001486565">
    <property type="component" value="Chromosome"/>
</dbReference>
<evidence type="ECO:0000313" key="2">
    <source>
        <dbReference type="Proteomes" id="UP001486565"/>
    </source>
</evidence>
<proteinExistence type="predicted"/>
<keyword evidence="2" id="KW-1185">Reference proteome</keyword>
<dbReference type="InterPro" id="IPR009296">
    <property type="entry name" value="DUF951"/>
</dbReference>
<dbReference type="PANTHER" id="PTHR38455">
    <property type="entry name" value="HYPOTHETICAL CYTOSOLIC PROTEIN"/>
    <property type="match status" value="1"/>
</dbReference>
<evidence type="ECO:0000313" key="1">
    <source>
        <dbReference type="EMBL" id="WZL68899.1"/>
    </source>
</evidence>
<dbReference type="EMBL" id="CP121687">
    <property type="protein sequence ID" value="WZL68899.1"/>
    <property type="molecule type" value="Genomic_DNA"/>
</dbReference>
<dbReference type="Pfam" id="PF06107">
    <property type="entry name" value="DUF951"/>
    <property type="match status" value="1"/>
</dbReference>
<accession>A0ABZ2Y369</accession>